<dbReference type="AlphaFoldDB" id="A0A7X2MGY0"/>
<evidence type="ECO:0000313" key="2">
    <source>
        <dbReference type="EMBL" id="MSE09253.1"/>
    </source>
</evidence>
<feature type="non-terminal residue" evidence="2">
    <location>
        <position position="1"/>
    </location>
</feature>
<keyword evidence="1" id="KW-1133">Transmembrane helix</keyword>
<protein>
    <submittedName>
        <fullName evidence="2">Branched-chain amino acid ABC transporter permease</fullName>
    </submittedName>
</protein>
<gene>
    <name evidence="2" type="ORF">GKC33_11330</name>
</gene>
<feature type="transmembrane region" description="Helical" evidence="1">
    <location>
        <begin position="12"/>
        <end position="33"/>
    </location>
</feature>
<proteinExistence type="predicted"/>
<dbReference type="EMBL" id="WKKX01000716">
    <property type="protein sequence ID" value="MSE09253.1"/>
    <property type="molecule type" value="Genomic_DNA"/>
</dbReference>
<dbReference type="Proteomes" id="UP000467635">
    <property type="component" value="Unassembled WGS sequence"/>
</dbReference>
<evidence type="ECO:0000313" key="3">
    <source>
        <dbReference type="Proteomes" id="UP000467635"/>
    </source>
</evidence>
<name>A0A7X2MGY0_9LACO</name>
<comment type="caution">
    <text evidence="2">The sequence shown here is derived from an EMBL/GenBank/DDBJ whole genome shotgun (WGS) entry which is preliminary data.</text>
</comment>
<feature type="transmembrane region" description="Helical" evidence="1">
    <location>
        <begin position="39"/>
        <end position="59"/>
    </location>
</feature>
<sequence length="60" mass="6644">LLYLQIISDKSLKLSLQLLVVVATFILVYLGLIFIPSNLLIIIVTLLGCAVGMVLKHVFF</sequence>
<accession>A0A7X2MGY0</accession>
<evidence type="ECO:0000256" key="1">
    <source>
        <dbReference type="SAM" id="Phobius"/>
    </source>
</evidence>
<keyword evidence="1" id="KW-0472">Membrane</keyword>
<keyword evidence="1" id="KW-0812">Transmembrane</keyword>
<reference evidence="2 3" key="1">
    <citation type="submission" date="2019-11" db="EMBL/GenBank/DDBJ databases">
        <title>Draft Genome Sequence of Plant Growth-Promoting Rhizosphere-Associated Bacteria.</title>
        <authorList>
            <person name="Vasilyev I.Y."/>
            <person name="Radchenko V."/>
            <person name="Ilnitskaya E.V."/>
        </authorList>
    </citation>
    <scope>NUCLEOTIDE SEQUENCE [LARGE SCALE GENOMIC DNA]</scope>
    <source>
        <strain evidence="2 3">VRA_01-1sq_f</strain>
    </source>
</reference>
<organism evidence="2 3">
    <name type="scientific">Ligilactobacillus salivarius</name>
    <dbReference type="NCBI Taxonomy" id="1624"/>
    <lineage>
        <taxon>Bacteria</taxon>
        <taxon>Bacillati</taxon>
        <taxon>Bacillota</taxon>
        <taxon>Bacilli</taxon>
        <taxon>Lactobacillales</taxon>
        <taxon>Lactobacillaceae</taxon>
        <taxon>Ligilactobacillus</taxon>
    </lineage>
</organism>